<proteinExistence type="inferred from homology"/>
<evidence type="ECO:0000313" key="6">
    <source>
        <dbReference type="Proteomes" id="UP001596071"/>
    </source>
</evidence>
<sequence length="149" mass="17208">MYFIDRQKINETLAYMESLLALFEGHQKWNESKVHALALERIAHTIVESIIDVGNSMIDGFIMRDPGSYDDIIDIMDDEKVISPEMADPLKKVIGLRKMIVREFVEVDNEEIEAVLNETKEEIKQFPIKVRHYLENELGPVSAFSPLEQ</sequence>
<dbReference type="InterPro" id="IPR052379">
    <property type="entry name" value="Type_VII_TA_RNase"/>
</dbReference>
<evidence type="ECO:0000256" key="4">
    <source>
        <dbReference type="ARBA" id="ARBA00024207"/>
    </source>
</evidence>
<evidence type="ECO:0000256" key="3">
    <source>
        <dbReference type="ARBA" id="ARBA00022801"/>
    </source>
</evidence>
<dbReference type="PANTHER" id="PTHR33397">
    <property type="entry name" value="UPF0331 PROTEIN YUTE"/>
    <property type="match status" value="1"/>
</dbReference>
<dbReference type="EMBL" id="JBHSNP010000009">
    <property type="protein sequence ID" value="MFC5602580.1"/>
    <property type="molecule type" value="Genomic_DNA"/>
</dbReference>
<dbReference type="Pfam" id="PF01934">
    <property type="entry name" value="HepT-like"/>
    <property type="match status" value="1"/>
</dbReference>
<accession>A0ABW0TX96</accession>
<protein>
    <submittedName>
        <fullName evidence="5">DUF86 domain-containing protein</fullName>
    </submittedName>
</protein>
<comment type="similarity">
    <text evidence="4">Belongs to the HepT RNase toxin family.</text>
</comment>
<gene>
    <name evidence="5" type="ORF">ACFPTP_05050</name>
</gene>
<keyword evidence="6" id="KW-1185">Reference proteome</keyword>
<dbReference type="Proteomes" id="UP001596071">
    <property type="component" value="Unassembled WGS sequence"/>
</dbReference>
<evidence type="ECO:0000313" key="5">
    <source>
        <dbReference type="EMBL" id="MFC5602580.1"/>
    </source>
</evidence>
<evidence type="ECO:0000256" key="1">
    <source>
        <dbReference type="ARBA" id="ARBA00022649"/>
    </source>
</evidence>
<dbReference type="RefSeq" id="WP_381442704.1">
    <property type="nucleotide sequence ID" value="NZ_JBHSNP010000009.1"/>
</dbReference>
<dbReference type="Gene3D" id="1.20.120.580">
    <property type="entry name" value="bsu32300-like"/>
    <property type="match status" value="1"/>
</dbReference>
<comment type="caution">
    <text evidence="5">The sequence shown here is derived from an EMBL/GenBank/DDBJ whole genome shotgun (WGS) entry which is preliminary data.</text>
</comment>
<keyword evidence="3" id="KW-0378">Hydrolase</keyword>
<dbReference type="InterPro" id="IPR037038">
    <property type="entry name" value="HepT-like_sf"/>
</dbReference>
<keyword evidence="1" id="KW-1277">Toxin-antitoxin system</keyword>
<name>A0ABW0TX96_9BACL</name>
<dbReference type="PANTHER" id="PTHR33397:SF5">
    <property type="entry name" value="RNASE YUTE-RELATED"/>
    <property type="match status" value="1"/>
</dbReference>
<evidence type="ECO:0000256" key="2">
    <source>
        <dbReference type="ARBA" id="ARBA00022722"/>
    </source>
</evidence>
<organism evidence="5 6">
    <name type="scientific">Sporosarcina koreensis</name>
    <dbReference type="NCBI Taxonomy" id="334735"/>
    <lineage>
        <taxon>Bacteria</taxon>
        <taxon>Bacillati</taxon>
        <taxon>Bacillota</taxon>
        <taxon>Bacilli</taxon>
        <taxon>Bacillales</taxon>
        <taxon>Caryophanaceae</taxon>
        <taxon>Sporosarcina</taxon>
    </lineage>
</organism>
<keyword evidence="2" id="KW-0540">Nuclease</keyword>
<dbReference type="InterPro" id="IPR008201">
    <property type="entry name" value="HepT-like"/>
</dbReference>
<reference evidence="6" key="1">
    <citation type="journal article" date="2019" name="Int. J. Syst. Evol. Microbiol.">
        <title>The Global Catalogue of Microorganisms (GCM) 10K type strain sequencing project: providing services to taxonomists for standard genome sequencing and annotation.</title>
        <authorList>
            <consortium name="The Broad Institute Genomics Platform"/>
            <consortium name="The Broad Institute Genome Sequencing Center for Infectious Disease"/>
            <person name="Wu L."/>
            <person name="Ma J."/>
        </authorList>
    </citation>
    <scope>NUCLEOTIDE SEQUENCE [LARGE SCALE GENOMIC DNA]</scope>
    <source>
        <strain evidence="6">KACC 11299</strain>
    </source>
</reference>